<geneLocation type="chloroplast" evidence="1"/>
<name>A0A2K9YRW4_HAELA</name>
<keyword evidence="1" id="KW-0150">Chloroplast</keyword>
<gene>
    <name evidence="1" type="ORF">SG3EUKT976171.1</name>
</gene>
<keyword evidence="1" id="KW-0934">Plastid</keyword>
<dbReference type="EMBL" id="MG677935">
    <property type="protein sequence ID" value="AUW36506.1"/>
    <property type="molecule type" value="Genomic_DNA"/>
</dbReference>
<reference evidence="1" key="1">
    <citation type="submission" date="2017-12" db="EMBL/GenBank/DDBJ databases">
        <authorList>
            <person name="Hurst M.R.H."/>
        </authorList>
    </citation>
    <scope>NUCLEOTIDE SEQUENCE</scope>
    <source>
        <strain evidence="1">UTEX 2505</strain>
    </source>
</reference>
<dbReference type="Gene3D" id="3.10.28.10">
    <property type="entry name" value="Homing endonucleases"/>
    <property type="match status" value="1"/>
</dbReference>
<keyword evidence="1" id="KW-0540">Nuclease</keyword>
<keyword evidence="1" id="KW-0378">Hydrolase</keyword>
<evidence type="ECO:0000313" key="1">
    <source>
        <dbReference type="EMBL" id="AUW36506.1"/>
    </source>
</evidence>
<protein>
    <submittedName>
        <fullName evidence="1">Homing endonuclease</fullName>
    </submittedName>
</protein>
<proteinExistence type="predicted"/>
<dbReference type="SUPFAM" id="SSF55608">
    <property type="entry name" value="Homing endonucleases"/>
    <property type="match status" value="1"/>
</dbReference>
<sequence length="181" mass="19986">MKKNLLYQRACGYFEITQSIKNVKLICMIRTQLGIGQVQTFEKGGLKYCRWCTSKRENILLLLLLLNGNLILEKRQIQFQQIYAELNLAWGSMAAPSAVGGARPWFFSGAPSPNLGLGAPEKNQGRALPSTLRLSSPLRSFLSYPPVRLRFGPAMFSPPPASFFPCFLAPSPKLGLGAPNP</sequence>
<dbReference type="AlphaFoldDB" id="A0A2K9YRW4"/>
<accession>A0A2K9YRW4</accession>
<dbReference type="InterPro" id="IPR027434">
    <property type="entry name" value="Homing_endonucl"/>
</dbReference>
<dbReference type="GO" id="GO:0004519">
    <property type="term" value="F:endonuclease activity"/>
    <property type="evidence" value="ECO:0007669"/>
    <property type="project" value="UniProtKB-KW"/>
</dbReference>
<organism evidence="1">
    <name type="scientific">Haematococcus lacustris</name>
    <name type="common">Green alga</name>
    <name type="synonym">Haematococcus pluvialis</name>
    <dbReference type="NCBI Taxonomy" id="44745"/>
    <lineage>
        <taxon>Eukaryota</taxon>
        <taxon>Viridiplantae</taxon>
        <taxon>Chlorophyta</taxon>
        <taxon>core chlorophytes</taxon>
        <taxon>Chlorophyceae</taxon>
        <taxon>CS clade</taxon>
        <taxon>Chlamydomonadales</taxon>
        <taxon>Haematococcaceae</taxon>
        <taxon>Haematococcus</taxon>
    </lineage>
</organism>
<keyword evidence="1" id="KW-0255">Endonuclease</keyword>